<gene>
    <name evidence="1" type="ORF">B0H16DRAFT_387554</name>
</gene>
<dbReference type="Proteomes" id="UP001215598">
    <property type="component" value="Unassembled WGS sequence"/>
</dbReference>
<evidence type="ECO:0000313" key="2">
    <source>
        <dbReference type="Proteomes" id="UP001215598"/>
    </source>
</evidence>
<name>A0AAD7NKZ4_9AGAR</name>
<dbReference type="AlphaFoldDB" id="A0AAD7NKZ4"/>
<proteinExistence type="predicted"/>
<dbReference type="EMBL" id="JARKIB010000024">
    <property type="protein sequence ID" value="KAJ7766174.1"/>
    <property type="molecule type" value="Genomic_DNA"/>
</dbReference>
<keyword evidence="2" id="KW-1185">Reference proteome</keyword>
<organism evidence="1 2">
    <name type="scientific">Mycena metata</name>
    <dbReference type="NCBI Taxonomy" id="1033252"/>
    <lineage>
        <taxon>Eukaryota</taxon>
        <taxon>Fungi</taxon>
        <taxon>Dikarya</taxon>
        <taxon>Basidiomycota</taxon>
        <taxon>Agaricomycotina</taxon>
        <taxon>Agaricomycetes</taxon>
        <taxon>Agaricomycetidae</taxon>
        <taxon>Agaricales</taxon>
        <taxon>Marasmiineae</taxon>
        <taxon>Mycenaceae</taxon>
        <taxon>Mycena</taxon>
    </lineage>
</organism>
<evidence type="ECO:0000313" key="1">
    <source>
        <dbReference type="EMBL" id="KAJ7766174.1"/>
    </source>
</evidence>
<comment type="caution">
    <text evidence="1">The sequence shown here is derived from an EMBL/GenBank/DDBJ whole genome shotgun (WGS) entry which is preliminary data.</text>
</comment>
<protein>
    <submittedName>
        <fullName evidence="1">Uncharacterized protein</fullName>
    </submittedName>
</protein>
<sequence length="416" mass="45764">MADPDLSSACLETCPQELIDLILENTDSADKDTLKSCALVASLLRPASQKLIFSAVTMLPPGRDSVLALQRLTDVLLTSPHLALHVRTLHLIQPSLNQTCAWMDSDILPALLSAFTNLESLHIQIHNLEYWHPKCEQAIHALMARSSLSSIELQNVRFLTKESCLSFLRCLPASLRSASFLDIIDGHYGSDSSSAPVELHRLHLTSLHLDTGYTPVLLDWVIRAVDPKCIRHLRTTVDANVARYVQRLLDGAIHIESYDVAIAGGLYLEETPNLEQIQSLRTLEVSVELEWYALEAAMRGDPLDNPLDNAMYTIGTASPSLEHLVLNLGVQGVIKITTILSCFMGSAALENLGEGFPALRDVVVRLTSEAGALELATGFIESVFRGLHKRGILKVIIVPTEEEEEDEDSFSDESCP</sequence>
<accession>A0AAD7NKZ4</accession>
<reference evidence="1" key="1">
    <citation type="submission" date="2023-03" db="EMBL/GenBank/DDBJ databases">
        <title>Massive genome expansion in bonnet fungi (Mycena s.s.) driven by repeated elements and novel gene families across ecological guilds.</title>
        <authorList>
            <consortium name="Lawrence Berkeley National Laboratory"/>
            <person name="Harder C.B."/>
            <person name="Miyauchi S."/>
            <person name="Viragh M."/>
            <person name="Kuo A."/>
            <person name="Thoen E."/>
            <person name="Andreopoulos B."/>
            <person name="Lu D."/>
            <person name="Skrede I."/>
            <person name="Drula E."/>
            <person name="Henrissat B."/>
            <person name="Morin E."/>
            <person name="Kohler A."/>
            <person name="Barry K."/>
            <person name="LaButti K."/>
            <person name="Morin E."/>
            <person name="Salamov A."/>
            <person name="Lipzen A."/>
            <person name="Mereny Z."/>
            <person name="Hegedus B."/>
            <person name="Baldrian P."/>
            <person name="Stursova M."/>
            <person name="Weitz H."/>
            <person name="Taylor A."/>
            <person name="Grigoriev I.V."/>
            <person name="Nagy L.G."/>
            <person name="Martin F."/>
            <person name="Kauserud H."/>
        </authorList>
    </citation>
    <scope>NUCLEOTIDE SEQUENCE</scope>
    <source>
        <strain evidence="1">CBHHK182m</strain>
    </source>
</reference>